<dbReference type="Proteomes" id="UP000593732">
    <property type="component" value="Segment"/>
</dbReference>
<accession>A0A7L8ZKP8</accession>
<dbReference type="EMBL" id="MT952005">
    <property type="protein sequence ID" value="QOI69652.1"/>
    <property type="molecule type" value="Genomic_DNA"/>
</dbReference>
<evidence type="ECO:0000313" key="1">
    <source>
        <dbReference type="EMBL" id="QOI69652.1"/>
    </source>
</evidence>
<evidence type="ECO:0000313" key="2">
    <source>
        <dbReference type="Proteomes" id="UP000593732"/>
    </source>
</evidence>
<protein>
    <submittedName>
        <fullName evidence="1">Uncharacterized protein</fullName>
    </submittedName>
</protein>
<reference evidence="1 2" key="1">
    <citation type="submission" date="2020-09" db="EMBL/GenBank/DDBJ databases">
        <authorList>
            <person name="Qin H."/>
            <person name="Tong Y."/>
            <person name="Fan H."/>
            <person name="Song L."/>
            <person name="An X."/>
            <person name="Hu Y."/>
        </authorList>
    </citation>
    <scope>NUCLEOTIDE SEQUENCE [LARGE SCALE GENOMIC DNA]</scope>
</reference>
<dbReference type="RefSeq" id="YP_009998352.1">
    <property type="nucleotide sequence ID" value="NC_052986.1"/>
</dbReference>
<dbReference type="KEGG" id="vg:62680938"/>
<sequence length="145" mass="16000">MAKLTRIYVKVKPEEALGIHSGVDGVQFSIGVVMAQVFEYEIGDTPFLFAVHLATNGNKYVVTDVRSGCQWPDHIQQAHFLDELGEKLGLIGAAKQYIQDHLTRAARNQAGPLKVAKAIMAWSPIKDTLIEEGIIDPDDVYPVIQ</sequence>
<keyword evidence="2" id="KW-1185">Reference proteome</keyword>
<organism evidence="1 2">
    <name type="scientific">Aeromonas phage BUCT551</name>
    <dbReference type="NCBI Taxonomy" id="2776735"/>
    <lineage>
        <taxon>Viruses</taxon>
        <taxon>Duplodnaviria</taxon>
        <taxon>Heunggongvirae</taxon>
        <taxon>Uroviricota</taxon>
        <taxon>Caudoviricetes</taxon>
        <taxon>Casjensviridae</taxon>
        <taxon>Sharonstreetvirus</taxon>
        <taxon>Sharonstreetvirus BUCT551</taxon>
    </lineage>
</organism>
<dbReference type="GeneID" id="62680938"/>
<proteinExistence type="predicted"/>
<name>A0A7L8ZKP8_9CAUD</name>